<feature type="domain" description="J" evidence="2">
    <location>
        <begin position="9"/>
        <end position="75"/>
    </location>
</feature>
<gene>
    <name evidence="3" type="ORF">BU24DRAFT_10621</name>
</gene>
<feature type="compositionally biased region" description="Polar residues" evidence="1">
    <location>
        <begin position="441"/>
        <end position="461"/>
    </location>
</feature>
<dbReference type="InterPro" id="IPR018253">
    <property type="entry name" value="DnaJ_domain_CS"/>
</dbReference>
<evidence type="ECO:0000259" key="2">
    <source>
        <dbReference type="PROSITE" id="PS50076"/>
    </source>
</evidence>
<dbReference type="Proteomes" id="UP000799778">
    <property type="component" value="Unassembled WGS sequence"/>
</dbReference>
<evidence type="ECO:0000313" key="3">
    <source>
        <dbReference type="EMBL" id="KAF2020900.1"/>
    </source>
</evidence>
<feature type="compositionally biased region" description="Pro residues" evidence="1">
    <location>
        <begin position="367"/>
        <end position="379"/>
    </location>
</feature>
<sequence length="835" mass="90792">MVQADASRNYYQDLGVAANADESEIRKAFRKLALQYHPDRNPGRESEFVKKFQQIQAAHEILSDATQRAKYDQERKRYRGLHIPPYNPNTPRARPPPPQRNPYHATTSTPNGSYYRAPPPRPAPQRPPPPQHHTTYTNGADRFTSKNFRAPPTAQQPKKGQDANNIFTAWQKMKQPRAEEPRPPNAAPPKNANAYNPNGAPFGRSASTRTPPSKKGFNPATAGADEGQARSSYRSTYTRRAPSPPPAADPLKNFKAQMEEDIPNVPYSEANRVRTPYFSGKTGERTSMFEGVGRSASVRNSPTHGTRPTGEASFSDSEFRAQRNSYSGKKSEPFPHMYISSSDEDESEAEVFRSPTSSRKPGAKSKAPPPPPPPPPPQQSQPSYPTFGATPNLFGNSPRHNQTPSNFKSRSEESINVKFSPSDWHGKFVGSPDYFAAPTASKGQSSKGRTSPTRGRTSQRNATDRNAFGGQSQPPPVSPFSQSQSNPMPPPPPPPPPLDAQDKFAPGSSSAPQSAVFTQHDWAETFKEPSWAFPQASKETSPRRGSAPTKRPKAASRKPSAAANGNSNPSLSDSSRPKFQAFAEDASNGDGDAMDIDSNTPPVEANPPTAPGTDQTFKAGTPIKFSSPAGAASGSTPKQRTTRTRSGSLPTGTPPATKASKHQSTGAGLDGLEGLRNVEPFMPTTSGGLSGLGSLGDTLPFPSKPSSSHPTKPKAAQKLKFPAVPSAPQPPAVLDEASTKAYLSQMQAYLKSYHAYRKSMNAHMLAREAELESLDYNFVSQRGETTKKTGFKSYMNKMQEDEGVLETWKVAQELHLQALQRCEEVRNKTMKSYAQ</sequence>
<dbReference type="Gene3D" id="1.10.287.110">
    <property type="entry name" value="DnaJ domain"/>
    <property type="match status" value="1"/>
</dbReference>
<feature type="compositionally biased region" description="Pro residues" evidence="1">
    <location>
        <begin position="85"/>
        <end position="100"/>
    </location>
</feature>
<dbReference type="GO" id="GO:0051082">
    <property type="term" value="F:unfolded protein binding"/>
    <property type="evidence" value="ECO:0007669"/>
    <property type="project" value="TreeGrafter"/>
</dbReference>
<dbReference type="PANTHER" id="PTHR43096">
    <property type="entry name" value="DNAJ HOMOLOG 1, MITOCHONDRIAL-RELATED"/>
    <property type="match status" value="1"/>
</dbReference>
<feature type="region of interest" description="Disordered" evidence="1">
    <location>
        <begin position="277"/>
        <end position="728"/>
    </location>
</feature>
<dbReference type="Pfam" id="PF00226">
    <property type="entry name" value="DnaJ"/>
    <property type="match status" value="1"/>
</dbReference>
<dbReference type="InterPro" id="IPR001623">
    <property type="entry name" value="DnaJ_domain"/>
</dbReference>
<feature type="compositionally biased region" description="Polar residues" evidence="1">
    <location>
        <begin position="507"/>
        <end position="517"/>
    </location>
</feature>
<dbReference type="CDD" id="cd06257">
    <property type="entry name" value="DnaJ"/>
    <property type="match status" value="1"/>
</dbReference>
<reference evidence="3" key="1">
    <citation type="journal article" date="2020" name="Stud. Mycol.">
        <title>101 Dothideomycetes genomes: a test case for predicting lifestyles and emergence of pathogens.</title>
        <authorList>
            <person name="Haridas S."/>
            <person name="Albert R."/>
            <person name="Binder M."/>
            <person name="Bloem J."/>
            <person name="Labutti K."/>
            <person name="Salamov A."/>
            <person name="Andreopoulos B."/>
            <person name="Baker S."/>
            <person name="Barry K."/>
            <person name="Bills G."/>
            <person name="Bluhm B."/>
            <person name="Cannon C."/>
            <person name="Castanera R."/>
            <person name="Culley D."/>
            <person name="Daum C."/>
            <person name="Ezra D."/>
            <person name="Gonzalez J."/>
            <person name="Henrissat B."/>
            <person name="Kuo A."/>
            <person name="Liang C."/>
            <person name="Lipzen A."/>
            <person name="Lutzoni F."/>
            <person name="Magnuson J."/>
            <person name="Mondo S."/>
            <person name="Nolan M."/>
            <person name="Ohm R."/>
            <person name="Pangilinan J."/>
            <person name="Park H.-J."/>
            <person name="Ramirez L."/>
            <person name="Alfaro M."/>
            <person name="Sun H."/>
            <person name="Tritt A."/>
            <person name="Yoshinaga Y."/>
            <person name="Zwiers L.-H."/>
            <person name="Turgeon B."/>
            <person name="Goodwin S."/>
            <person name="Spatafora J."/>
            <person name="Crous P."/>
            <person name="Grigoriev I."/>
        </authorList>
    </citation>
    <scope>NUCLEOTIDE SEQUENCE</scope>
    <source>
        <strain evidence="3">CBS 175.79</strain>
    </source>
</reference>
<name>A0A6A5Y7X1_9PLEO</name>
<dbReference type="SMART" id="SM00271">
    <property type="entry name" value="DnaJ"/>
    <property type="match status" value="1"/>
</dbReference>
<feature type="compositionally biased region" description="Low complexity" evidence="1">
    <location>
        <begin position="626"/>
        <end position="635"/>
    </location>
</feature>
<dbReference type="PROSITE" id="PS00636">
    <property type="entry name" value="DNAJ_1"/>
    <property type="match status" value="1"/>
</dbReference>
<feature type="compositionally biased region" description="Polar residues" evidence="1">
    <location>
        <begin position="153"/>
        <end position="168"/>
    </location>
</feature>
<feature type="compositionally biased region" description="Polar residues" evidence="1">
    <location>
        <begin position="297"/>
        <end position="328"/>
    </location>
</feature>
<evidence type="ECO:0000256" key="1">
    <source>
        <dbReference type="SAM" id="MobiDB-lite"/>
    </source>
</evidence>
<feature type="region of interest" description="Disordered" evidence="1">
    <location>
        <begin position="61"/>
        <end position="251"/>
    </location>
</feature>
<dbReference type="OrthoDB" id="10250354at2759"/>
<dbReference type="InterPro" id="IPR036869">
    <property type="entry name" value="J_dom_sf"/>
</dbReference>
<dbReference type="PROSITE" id="PS50076">
    <property type="entry name" value="DNAJ_2"/>
    <property type="match status" value="1"/>
</dbReference>
<feature type="compositionally biased region" description="Polar residues" evidence="1">
    <location>
        <begin position="393"/>
        <end position="408"/>
    </location>
</feature>
<dbReference type="PRINTS" id="PR00625">
    <property type="entry name" value="JDOMAIN"/>
</dbReference>
<feature type="compositionally biased region" description="Polar residues" evidence="1">
    <location>
        <begin position="564"/>
        <end position="574"/>
    </location>
</feature>
<feature type="compositionally biased region" description="Polar residues" evidence="1">
    <location>
        <begin position="636"/>
        <end position="651"/>
    </location>
</feature>
<dbReference type="PANTHER" id="PTHR43096:SF10">
    <property type="entry name" value="CHAPERONE PROTEIN DNAJ A6, CHLOROPLASTIC"/>
    <property type="match status" value="1"/>
</dbReference>
<dbReference type="GO" id="GO:0042026">
    <property type="term" value="P:protein refolding"/>
    <property type="evidence" value="ECO:0007669"/>
    <property type="project" value="TreeGrafter"/>
</dbReference>
<feature type="compositionally biased region" description="Pro residues" evidence="1">
    <location>
        <begin position="117"/>
        <end position="131"/>
    </location>
</feature>
<accession>A0A6A5Y7X1</accession>
<dbReference type="SUPFAM" id="SSF46565">
    <property type="entry name" value="Chaperone J-domain"/>
    <property type="match status" value="1"/>
</dbReference>
<dbReference type="GO" id="GO:0005737">
    <property type="term" value="C:cytoplasm"/>
    <property type="evidence" value="ECO:0007669"/>
    <property type="project" value="TreeGrafter"/>
</dbReference>
<proteinExistence type="predicted"/>
<dbReference type="GeneID" id="54278148"/>
<keyword evidence="4" id="KW-1185">Reference proteome</keyword>
<organism evidence="3 4">
    <name type="scientific">Aaosphaeria arxii CBS 175.79</name>
    <dbReference type="NCBI Taxonomy" id="1450172"/>
    <lineage>
        <taxon>Eukaryota</taxon>
        <taxon>Fungi</taxon>
        <taxon>Dikarya</taxon>
        <taxon>Ascomycota</taxon>
        <taxon>Pezizomycotina</taxon>
        <taxon>Dothideomycetes</taxon>
        <taxon>Pleosporomycetidae</taxon>
        <taxon>Pleosporales</taxon>
        <taxon>Pleosporales incertae sedis</taxon>
        <taxon>Aaosphaeria</taxon>
    </lineage>
</organism>
<feature type="compositionally biased region" description="Pro residues" evidence="1">
    <location>
        <begin position="487"/>
        <end position="498"/>
    </location>
</feature>
<feature type="compositionally biased region" description="Low complexity" evidence="1">
    <location>
        <begin position="230"/>
        <end position="241"/>
    </location>
</feature>
<dbReference type="RefSeq" id="XP_033389239.1">
    <property type="nucleotide sequence ID" value="XM_033520751.1"/>
</dbReference>
<evidence type="ECO:0000313" key="4">
    <source>
        <dbReference type="Proteomes" id="UP000799778"/>
    </source>
</evidence>
<dbReference type="EMBL" id="ML978066">
    <property type="protein sequence ID" value="KAF2020900.1"/>
    <property type="molecule type" value="Genomic_DNA"/>
</dbReference>
<protein>
    <recommendedName>
        <fullName evidence="2">J domain-containing protein</fullName>
    </recommendedName>
</protein>
<dbReference type="AlphaFoldDB" id="A0A6A5Y7X1"/>
<feature type="compositionally biased region" description="Low complexity" evidence="1">
    <location>
        <begin position="188"/>
        <end position="201"/>
    </location>
</feature>